<dbReference type="Proteomes" id="UP000703038">
    <property type="component" value="Unassembled WGS sequence"/>
</dbReference>
<evidence type="ECO:0000256" key="2">
    <source>
        <dbReference type="SAM" id="Phobius"/>
    </source>
</evidence>
<sequence>MSGHGDPHRRPMWHERPAAPAEVGRAADTVRARARGVVDVTRPFLDAARSWNDPRKKAERRIRRTRRRATLFGAASGSMGVATVTVAATSAPDWIVVGGSGTTLLFAVPAVAAAAAYRRLRGQPLPAAAPVRRALPPVGSAAREPIERLAAAERSLHELTGILARSGAVAADDVHDTTRIAAAASAALTEVAHDIVAMERAALGSPAAAVHLSGSIGSTAARLTDGVHQYDGLVAAAALLTAPGSSGSLTALDARRDALQFASDRLEGWAFGLEHLQKP</sequence>
<gene>
    <name evidence="3" type="ORF">JOE42_001591</name>
</gene>
<accession>A0ABS2KSJ2</accession>
<evidence type="ECO:0000256" key="1">
    <source>
        <dbReference type="SAM" id="MobiDB-lite"/>
    </source>
</evidence>
<keyword evidence="2" id="KW-1133">Transmembrane helix</keyword>
<keyword evidence="2" id="KW-0812">Transmembrane</keyword>
<dbReference type="EMBL" id="JAFBBK010000001">
    <property type="protein sequence ID" value="MBM7414858.1"/>
    <property type="molecule type" value="Genomic_DNA"/>
</dbReference>
<name>A0ABS2KSJ2_9NOCA</name>
<dbReference type="Pfam" id="PF25587">
    <property type="entry name" value="Rv2743c"/>
    <property type="match status" value="1"/>
</dbReference>
<feature type="compositionally biased region" description="Basic and acidic residues" evidence="1">
    <location>
        <begin position="1"/>
        <end position="17"/>
    </location>
</feature>
<proteinExistence type="predicted"/>
<evidence type="ECO:0000313" key="4">
    <source>
        <dbReference type="Proteomes" id="UP000703038"/>
    </source>
</evidence>
<organism evidence="3 4">
    <name type="scientific">Rhodococcoides corynebacterioides</name>
    <dbReference type="NCBI Taxonomy" id="53972"/>
    <lineage>
        <taxon>Bacteria</taxon>
        <taxon>Bacillati</taxon>
        <taxon>Actinomycetota</taxon>
        <taxon>Actinomycetes</taxon>
        <taxon>Mycobacteriales</taxon>
        <taxon>Nocardiaceae</taxon>
        <taxon>Rhodococcoides</taxon>
    </lineage>
</organism>
<feature type="transmembrane region" description="Helical" evidence="2">
    <location>
        <begin position="94"/>
        <end position="117"/>
    </location>
</feature>
<feature type="transmembrane region" description="Helical" evidence="2">
    <location>
        <begin position="69"/>
        <end position="88"/>
    </location>
</feature>
<reference evidence="3 4" key="1">
    <citation type="submission" date="2021-01" db="EMBL/GenBank/DDBJ databases">
        <title>Genomics of switchgrass bacterial isolates.</title>
        <authorList>
            <person name="Shade A."/>
        </authorList>
    </citation>
    <scope>NUCLEOTIDE SEQUENCE [LARGE SCALE GENOMIC DNA]</scope>
    <source>
        <strain evidence="3 4">PvP111</strain>
    </source>
</reference>
<keyword evidence="2" id="KW-0472">Membrane</keyword>
<evidence type="ECO:0000313" key="3">
    <source>
        <dbReference type="EMBL" id="MBM7414858.1"/>
    </source>
</evidence>
<comment type="caution">
    <text evidence="3">The sequence shown here is derived from an EMBL/GenBank/DDBJ whole genome shotgun (WGS) entry which is preliminary data.</text>
</comment>
<feature type="region of interest" description="Disordered" evidence="1">
    <location>
        <begin position="1"/>
        <end position="25"/>
    </location>
</feature>
<keyword evidence="4" id="KW-1185">Reference proteome</keyword>
<dbReference type="NCBIfam" id="NF047839">
    <property type="entry name" value="PspM_Rv2743c"/>
    <property type="match status" value="1"/>
</dbReference>
<dbReference type="InterPro" id="IPR057952">
    <property type="entry name" value="Rv2743c-like"/>
</dbReference>
<protein>
    <submittedName>
        <fullName evidence="3">Uncharacterized protein</fullName>
    </submittedName>
</protein>
<dbReference type="RefSeq" id="WP_239532393.1">
    <property type="nucleotide sequence ID" value="NZ_JAFBBK010000001.1"/>
</dbReference>